<protein>
    <submittedName>
        <fullName evidence="3">Uncharacterized protein</fullName>
    </submittedName>
</protein>
<gene>
    <name evidence="3" type="ORF">RhiirA4_451058</name>
</gene>
<dbReference type="VEuPathDB" id="FungiDB:RhiirA1_462002"/>
<dbReference type="VEuPathDB" id="FungiDB:FUN_007240"/>
<dbReference type="VEuPathDB" id="FungiDB:FUN_000381"/>
<dbReference type="VEuPathDB" id="FungiDB:RhiirFUN_009522"/>
<name>A0A2I1FUT7_9GLOM</name>
<comment type="caution">
    <text evidence="3">The sequence shown here is derived from an EMBL/GenBank/DDBJ whole genome shotgun (WGS) entry which is preliminary data.</text>
</comment>
<organism evidence="3 4">
    <name type="scientific">Rhizophagus irregularis</name>
    <dbReference type="NCBI Taxonomy" id="588596"/>
    <lineage>
        <taxon>Eukaryota</taxon>
        <taxon>Fungi</taxon>
        <taxon>Fungi incertae sedis</taxon>
        <taxon>Mucoromycota</taxon>
        <taxon>Glomeromycotina</taxon>
        <taxon>Glomeromycetes</taxon>
        <taxon>Glomerales</taxon>
        <taxon>Glomeraceae</taxon>
        <taxon>Rhizophagus</taxon>
    </lineage>
</organism>
<evidence type="ECO:0000313" key="3">
    <source>
        <dbReference type="EMBL" id="PKY38116.1"/>
    </source>
</evidence>
<dbReference type="Proteomes" id="UP000234323">
    <property type="component" value="Unassembled WGS sequence"/>
</dbReference>
<feature type="region of interest" description="Disordered" evidence="2">
    <location>
        <begin position="130"/>
        <end position="166"/>
    </location>
</feature>
<reference evidence="3 4" key="1">
    <citation type="submission" date="2015-10" db="EMBL/GenBank/DDBJ databases">
        <title>Genome analyses suggest a sexual origin of heterokaryosis in a supposedly ancient asexual fungus.</title>
        <authorList>
            <person name="Ropars J."/>
            <person name="Sedzielewska K."/>
            <person name="Noel J."/>
            <person name="Charron P."/>
            <person name="Farinelli L."/>
            <person name="Marton T."/>
            <person name="Kruger M."/>
            <person name="Pelin A."/>
            <person name="Brachmann A."/>
            <person name="Corradi N."/>
        </authorList>
    </citation>
    <scope>NUCLEOTIDE SEQUENCE [LARGE SCALE GENOMIC DNA]</scope>
    <source>
        <strain evidence="3 4">A4</strain>
    </source>
</reference>
<accession>A0A2I1FUT7</accession>
<keyword evidence="4" id="KW-1185">Reference proteome</keyword>
<keyword evidence="1" id="KW-0175">Coiled coil</keyword>
<evidence type="ECO:0000256" key="2">
    <source>
        <dbReference type="SAM" id="MobiDB-lite"/>
    </source>
</evidence>
<evidence type="ECO:0000256" key="1">
    <source>
        <dbReference type="SAM" id="Coils"/>
    </source>
</evidence>
<sequence>MTNNLESDKENEVIVKINITENEITVITQEIGLKTEKQIRTYERIIRKLQNFMTDITYENYEQRFEREMSEISNGDNDENIKDYNNSDIRNDNNIVMESNEGNNIENIEEQRNDEYNNDIENWKNNYYNNDNDENNNIESTTNQRNDNTNIGNDKENIENQENYDNNNIMNNNIENIMDQENNDSDNNNTMDINEDQENNNSMENDNNNFDIENINGENQDIMDNENIITDNVENIENQEINTNIRSNDTENIENLENNYYDNNNGNVENQEINNNNINIEDIDENQNNKDIMEINNDTNSEIIQANENQELGINFENGDGKEKIIDKTKNRSNVLEEGIDEKSEDIIKLFRKMEQRKELYNGNELEVVAEKVNKKIWKGMPGYSYLTIRRKIGQAIKVHEMFSKIGGSKRIMRIKDFTWSYISRLNEKERQYDKNSDMEIIMKNKIEIIQRFDKIFNKIIQLRNELKQQKEEKTITTTIEELTNMGKLLQNKQNKSMKYSELKREWLKSRNQ</sequence>
<feature type="coiled-coil region" evidence="1">
    <location>
        <begin position="453"/>
        <end position="506"/>
    </location>
</feature>
<evidence type="ECO:0000313" key="4">
    <source>
        <dbReference type="Proteomes" id="UP000234323"/>
    </source>
</evidence>
<proteinExistence type="predicted"/>
<feature type="compositionally biased region" description="Polar residues" evidence="2">
    <location>
        <begin position="138"/>
        <end position="152"/>
    </location>
</feature>
<dbReference type="AlphaFoldDB" id="A0A2I1FUT7"/>
<dbReference type="EMBL" id="LLXI01000019">
    <property type="protein sequence ID" value="PKY38116.1"/>
    <property type="molecule type" value="Genomic_DNA"/>
</dbReference>